<dbReference type="KEGG" id="kvl:KVU_1648"/>
<protein>
    <submittedName>
        <fullName evidence="1">Uncharacterized protein</fullName>
    </submittedName>
</protein>
<proteinExistence type="predicted"/>
<reference evidence="1 2" key="1">
    <citation type="journal article" date="2011" name="J. Bacteriol.">
        <title>Complete genome sequence of the industrial strain Ketogulonicigenium vulgare WSH-001.</title>
        <authorList>
            <person name="Liu L."/>
            <person name="Li Y."/>
            <person name="Zhang J."/>
            <person name="Zhou Z."/>
            <person name="Liu J."/>
            <person name="Li X."/>
            <person name="Zhou J."/>
            <person name="Du G."/>
            <person name="Wang L."/>
            <person name="Chen J."/>
        </authorList>
    </citation>
    <scope>NUCLEOTIDE SEQUENCE [LARGE SCALE GENOMIC DNA]</scope>
    <source>
        <strain evidence="1 2">WSH-001</strain>
    </source>
</reference>
<dbReference type="NCBIfam" id="NF035933">
    <property type="entry name" value="ESAT6_1"/>
    <property type="match status" value="1"/>
</dbReference>
<sequence length="115" mass="11521">MIATSAFAQAPAMPDMDEAVAAANNQLGVLEYCAAEGHIESTAVEVQERLLQVLPPASDPTAVEAAYAAGKEGTIAVSGTEMSLADAATGQGTDVAALCQQLGSMVEQAGASLPN</sequence>
<dbReference type="HOGENOM" id="CLU_148641_0_0_5"/>
<dbReference type="Proteomes" id="UP000000692">
    <property type="component" value="Chromosome"/>
</dbReference>
<gene>
    <name evidence="1" type="ordered locus">KVU_1648</name>
</gene>
<evidence type="ECO:0000313" key="1">
    <source>
        <dbReference type="EMBL" id="AEM41487.1"/>
    </source>
</evidence>
<accession>F9YAF6</accession>
<name>F9YAF6_KETVW</name>
<dbReference type="eggNOG" id="ENOG5032Y19">
    <property type="taxonomic scope" value="Bacteria"/>
</dbReference>
<evidence type="ECO:0000313" key="2">
    <source>
        <dbReference type="Proteomes" id="UP000000692"/>
    </source>
</evidence>
<keyword evidence="2" id="KW-1185">Reference proteome</keyword>
<dbReference type="AlphaFoldDB" id="F9YAF6"/>
<dbReference type="EMBL" id="CP002018">
    <property type="protein sequence ID" value="AEM41487.1"/>
    <property type="molecule type" value="Genomic_DNA"/>
</dbReference>
<dbReference type="OrthoDB" id="7691610at2"/>
<organism evidence="1 2">
    <name type="scientific">Ketogulonicigenium vulgare (strain WSH-001)</name>
    <dbReference type="NCBI Taxonomy" id="759362"/>
    <lineage>
        <taxon>Bacteria</taxon>
        <taxon>Pseudomonadati</taxon>
        <taxon>Pseudomonadota</taxon>
        <taxon>Alphaproteobacteria</taxon>
        <taxon>Rhodobacterales</taxon>
        <taxon>Roseobacteraceae</taxon>
        <taxon>Ketogulonicigenium</taxon>
    </lineage>
</organism>